<feature type="region of interest" description="Disordered" evidence="2">
    <location>
        <begin position="815"/>
        <end position="848"/>
    </location>
</feature>
<organism evidence="3 4">
    <name type="scientific">Scophthalmus maximus</name>
    <name type="common">Turbot</name>
    <name type="synonym">Psetta maxima</name>
    <dbReference type="NCBI Taxonomy" id="52904"/>
    <lineage>
        <taxon>Eukaryota</taxon>
        <taxon>Metazoa</taxon>
        <taxon>Chordata</taxon>
        <taxon>Craniata</taxon>
        <taxon>Vertebrata</taxon>
        <taxon>Euteleostomi</taxon>
        <taxon>Actinopterygii</taxon>
        <taxon>Neopterygii</taxon>
        <taxon>Teleostei</taxon>
        <taxon>Neoteleostei</taxon>
        <taxon>Acanthomorphata</taxon>
        <taxon>Carangaria</taxon>
        <taxon>Pleuronectiformes</taxon>
        <taxon>Pleuronectoidei</taxon>
        <taxon>Scophthalmidae</taxon>
        <taxon>Scophthalmus</taxon>
    </lineage>
</organism>
<dbReference type="EMBL" id="VEVO01000016">
    <property type="protein sequence ID" value="KAF0029454.1"/>
    <property type="molecule type" value="Genomic_DNA"/>
</dbReference>
<evidence type="ECO:0000256" key="1">
    <source>
        <dbReference type="SAM" id="Coils"/>
    </source>
</evidence>
<accession>A0A6A4SEZ1</accession>
<feature type="region of interest" description="Disordered" evidence="2">
    <location>
        <begin position="196"/>
        <end position="233"/>
    </location>
</feature>
<name>A0A6A4SEZ1_SCOMX</name>
<evidence type="ECO:0000313" key="4">
    <source>
        <dbReference type="Proteomes" id="UP000438429"/>
    </source>
</evidence>
<gene>
    <name evidence="3" type="ORF">F2P81_018559</name>
</gene>
<evidence type="ECO:0000313" key="3">
    <source>
        <dbReference type="EMBL" id="KAF0029454.1"/>
    </source>
</evidence>
<keyword evidence="1" id="KW-0175">Coiled coil</keyword>
<comment type="caution">
    <text evidence="3">The sequence shown here is derived from an EMBL/GenBank/DDBJ whole genome shotgun (WGS) entry which is preliminary data.</text>
</comment>
<feature type="coiled-coil region" evidence="1">
    <location>
        <begin position="542"/>
        <end position="576"/>
    </location>
</feature>
<feature type="compositionally biased region" description="Basic and acidic residues" evidence="2">
    <location>
        <begin position="206"/>
        <end position="226"/>
    </location>
</feature>
<proteinExistence type="predicted"/>
<evidence type="ECO:0000256" key="2">
    <source>
        <dbReference type="SAM" id="MobiDB-lite"/>
    </source>
</evidence>
<dbReference type="Proteomes" id="UP000438429">
    <property type="component" value="Unassembled WGS sequence"/>
</dbReference>
<reference evidence="3 4" key="1">
    <citation type="submission" date="2019-06" db="EMBL/GenBank/DDBJ databases">
        <title>Draft genomes of female and male turbot (Scophthalmus maximus).</title>
        <authorList>
            <person name="Xu H."/>
            <person name="Xu X.-W."/>
            <person name="Shao C."/>
            <person name="Chen S."/>
        </authorList>
    </citation>
    <scope>NUCLEOTIDE SEQUENCE [LARGE SCALE GENOMIC DNA]</scope>
    <source>
        <strain evidence="3">Ysfricsl-2016a</strain>
        <tissue evidence="3">Blood</tissue>
    </source>
</reference>
<sequence length="905" mass="101158">MLSEHEYYTVHKMATVGATFDIEPSYETQTTGSFRALKSHVLEMMLIGRVSVTAPPFLPAVLQLATYCWSASKGELLRSEHLKEKLQPYKTEVAKNAAKAVMLLSHFRESIHTRAMVLNLVNVLFLCVTDTEELVHLAYLSNVVPGDAVQQAGKQMSERCMALRKLLISSGPVDLGHLQMALQWQYELLRSSHVNQSRADSAPNRTAKDFKDNPSESKLIKSESGKEATNLPGTRSLTAVTGVVLAAGKPPSFSSFDSGFHGAGSSQLEAWGEREGVEGLLRLVRTKDSVKPTMSHPQNIHEEQLYSVSDPVDHRGEFDLSPIRNVLSSTVTDERDESICTTEGIPSLLWDFYDLHYQNWDVEDGMIAISQKDWDEEQDSLMELKVLGRTDDRLDAEENVLAQEAVLEALMRSDDRHSHWPVWKGEERLRVMSSSGLTEAGDICLEDYFDRAEYDNLCEHISSKSTIETKESEDDGHCTEAATEADIAEFHSQPDLLMERRTVHILDKGILEEPLKIHELRHCLENPNHELCKLKPSDANRSSNVSEERKAFRLQLEKEEREVEKLEKGLDRKCKVKMHQDKARKVVKCSVTDKARNKNREDRALSELLSKSCNGSPRNHTESLDKNEDACKIDYIPAELVPGAAKEAKCSFSEETQPQECIYWRELATSGENITICKPGASLIPGKVPDGVFDPGGKSRLPPVPMPRKASFPLEDNVESPHYTELANPALSSVAQDPGFVRLDLQEKPLKSLSGNVTTSISVYFLNSNVKEHSNDNDQPEKCGLSLDHLSEMATNNEEGTPSMKFKTLSPTYEWPHQRSAPQLPPDQSLEFDSGGRDELNEDLPDGVQSSEALRISVSLSPGIRVDLNINTREVHYLLEYMAEPLLKSCSLSPLVKSLQCSVIL</sequence>
<protein>
    <submittedName>
        <fullName evidence="3">Uncharacterized protein</fullName>
    </submittedName>
</protein>
<dbReference type="AlphaFoldDB" id="A0A6A4SEZ1"/>